<dbReference type="PROSITE" id="PS00107">
    <property type="entry name" value="PROTEIN_KINASE_ATP"/>
    <property type="match status" value="1"/>
</dbReference>
<feature type="compositionally biased region" description="Acidic residues" evidence="5">
    <location>
        <begin position="655"/>
        <end position="664"/>
    </location>
</feature>
<evidence type="ECO:0000259" key="6">
    <source>
        <dbReference type="PROSITE" id="PS50011"/>
    </source>
</evidence>
<keyword evidence="3 4" id="KW-0067">ATP-binding</keyword>
<keyword evidence="8" id="KW-1185">Reference proteome</keyword>
<evidence type="ECO:0000256" key="5">
    <source>
        <dbReference type="SAM" id="MobiDB-lite"/>
    </source>
</evidence>
<dbReference type="InterPro" id="IPR008271">
    <property type="entry name" value="Ser/Thr_kinase_AS"/>
</dbReference>
<gene>
    <name evidence="7" type="primary">vrk1</name>
    <name evidence="7" type="ORF">Anas_08758</name>
</gene>
<dbReference type="OrthoDB" id="2687620at2759"/>
<feature type="compositionally biased region" description="Basic residues" evidence="5">
    <location>
        <begin position="427"/>
        <end position="455"/>
    </location>
</feature>
<evidence type="ECO:0000256" key="4">
    <source>
        <dbReference type="PROSITE-ProRule" id="PRU10141"/>
    </source>
</evidence>
<protein>
    <recommendedName>
        <fullName evidence="1">non-specific serine/threonine protein kinase</fullName>
        <ecNumber evidence="1">2.7.11.1</ecNumber>
    </recommendedName>
</protein>
<dbReference type="PANTHER" id="PTHR11909">
    <property type="entry name" value="CASEIN KINASE-RELATED"/>
    <property type="match status" value="1"/>
</dbReference>
<dbReference type="Gene3D" id="1.10.510.10">
    <property type="entry name" value="Transferase(Phosphotransferase) domain 1"/>
    <property type="match status" value="1"/>
</dbReference>
<feature type="region of interest" description="Disordered" evidence="5">
    <location>
        <begin position="427"/>
        <end position="465"/>
    </location>
</feature>
<dbReference type="EC" id="2.7.11.1" evidence="1"/>
<dbReference type="CDD" id="cd14015">
    <property type="entry name" value="STKc_VRK"/>
    <property type="match status" value="1"/>
</dbReference>
<keyword evidence="7" id="KW-0808">Transferase</keyword>
<keyword evidence="7" id="KW-0418">Kinase</keyword>
<evidence type="ECO:0000313" key="8">
    <source>
        <dbReference type="Proteomes" id="UP000326759"/>
    </source>
</evidence>
<dbReference type="GO" id="GO:0005524">
    <property type="term" value="F:ATP binding"/>
    <property type="evidence" value="ECO:0007669"/>
    <property type="project" value="UniProtKB-UniRule"/>
</dbReference>
<sequence>MPPKKQAKKNASKAYKLPDHIPPGQILTDVGRKQWRLGKSIGQGGFGEIYLSSDDIKKPVPDNANYVIKIEPHSNGPLFTEMHCYMRIAKPEFIENWKKEKKLKRLGMPKYLGSGSHEYNGQKYRFMVMERFGEDLQKIIEKHNKKFSYKTVYQVVIQIIPVTGHLHIFYHPKDLRLEVLEYIHHYEYIHADIKASNLLVGHRPGTENQVFLVDYGLACRYKIDGKHKEYKYDQRKAHDGTIEFTSRDAHIGAHSRRGDIEILGYNLVQWLCGRLPWEDKLQDCNYVANKKRAMMDDVPTFMKICFPDGVPPGVQEFMEYVASLTFDEKPDYEKFKHIMREGLKKRGYKDDGKLTFMTATPKAASRVPVPKITGRKVRTPVKAIVIPDSDEESEVLSSPPKRLKRSSSLVENNYEENESVIVKKTTKKTPVRVKRKSINIKGKSARKSPLKKPQARRSEKSANSVVKENKIVTRVTRAANKVKNAEKAKAPESHVCGISNPTPMIFNTRQYPKDEETEISLSKPSQSHYVVESDDIIIEKENQKMLERKKQLRPKRNMVKKDTSLDNPTPQMLEIMARMREKSISPPICTKRHRHNSNCQQGFRIAPEITSPPSKLTPAMEEVLKKRSNRRNSTDSIDSSSGSPYSPSMSPDLFDSGDETESTF</sequence>
<dbReference type="EMBL" id="SEYY01004393">
    <property type="protein sequence ID" value="KAB7503806.1"/>
    <property type="molecule type" value="Genomic_DNA"/>
</dbReference>
<feature type="region of interest" description="Disordered" evidence="5">
    <location>
        <begin position="604"/>
        <end position="664"/>
    </location>
</feature>
<feature type="compositionally biased region" description="Low complexity" evidence="5">
    <location>
        <begin position="634"/>
        <end position="652"/>
    </location>
</feature>
<dbReference type="GO" id="GO:0004674">
    <property type="term" value="F:protein serine/threonine kinase activity"/>
    <property type="evidence" value="ECO:0007669"/>
    <property type="project" value="UniProtKB-EC"/>
</dbReference>
<organism evidence="7 8">
    <name type="scientific">Armadillidium nasatum</name>
    <dbReference type="NCBI Taxonomy" id="96803"/>
    <lineage>
        <taxon>Eukaryota</taxon>
        <taxon>Metazoa</taxon>
        <taxon>Ecdysozoa</taxon>
        <taxon>Arthropoda</taxon>
        <taxon>Crustacea</taxon>
        <taxon>Multicrustacea</taxon>
        <taxon>Malacostraca</taxon>
        <taxon>Eumalacostraca</taxon>
        <taxon>Peracarida</taxon>
        <taxon>Isopoda</taxon>
        <taxon>Oniscidea</taxon>
        <taxon>Crinocheta</taxon>
        <taxon>Armadillidiidae</taxon>
        <taxon>Armadillidium</taxon>
    </lineage>
</organism>
<feature type="domain" description="Protein kinase" evidence="6">
    <location>
        <begin position="35"/>
        <end position="340"/>
    </location>
</feature>
<dbReference type="Proteomes" id="UP000326759">
    <property type="component" value="Unassembled WGS sequence"/>
</dbReference>
<dbReference type="PROSITE" id="PS50011">
    <property type="entry name" value="PROTEIN_KINASE_DOM"/>
    <property type="match status" value="1"/>
</dbReference>
<evidence type="ECO:0000256" key="1">
    <source>
        <dbReference type="ARBA" id="ARBA00012513"/>
    </source>
</evidence>
<dbReference type="InterPro" id="IPR017441">
    <property type="entry name" value="Protein_kinase_ATP_BS"/>
</dbReference>
<evidence type="ECO:0000313" key="7">
    <source>
        <dbReference type="EMBL" id="KAB7503806.1"/>
    </source>
</evidence>
<dbReference type="InterPro" id="IPR011009">
    <property type="entry name" value="Kinase-like_dom_sf"/>
</dbReference>
<evidence type="ECO:0000256" key="3">
    <source>
        <dbReference type="ARBA" id="ARBA00022840"/>
    </source>
</evidence>
<feature type="region of interest" description="Disordered" evidence="5">
    <location>
        <begin position="390"/>
        <end position="409"/>
    </location>
</feature>
<keyword evidence="2 4" id="KW-0547">Nucleotide-binding</keyword>
<feature type="binding site" evidence="4">
    <location>
        <position position="69"/>
    </location>
    <ligand>
        <name>ATP</name>
        <dbReference type="ChEBI" id="CHEBI:30616"/>
    </ligand>
</feature>
<proteinExistence type="predicted"/>
<comment type="caution">
    <text evidence="7">The sequence shown here is derived from an EMBL/GenBank/DDBJ whole genome shotgun (WGS) entry which is preliminary data.</text>
</comment>
<dbReference type="Pfam" id="PF00069">
    <property type="entry name" value="Pkinase"/>
    <property type="match status" value="1"/>
</dbReference>
<name>A0A5N5TB07_9CRUS</name>
<accession>A0A5N5TB07</accession>
<evidence type="ECO:0000256" key="2">
    <source>
        <dbReference type="ARBA" id="ARBA00022741"/>
    </source>
</evidence>
<dbReference type="PROSITE" id="PS00108">
    <property type="entry name" value="PROTEIN_KINASE_ST"/>
    <property type="match status" value="1"/>
</dbReference>
<dbReference type="SMART" id="SM00220">
    <property type="entry name" value="S_TKc"/>
    <property type="match status" value="1"/>
</dbReference>
<dbReference type="AlphaFoldDB" id="A0A5N5TB07"/>
<reference evidence="7 8" key="1">
    <citation type="journal article" date="2019" name="PLoS Biol.">
        <title>Sex chromosomes control vertical transmission of feminizing Wolbachia symbionts in an isopod.</title>
        <authorList>
            <person name="Becking T."/>
            <person name="Chebbi M.A."/>
            <person name="Giraud I."/>
            <person name="Moumen B."/>
            <person name="Laverre T."/>
            <person name="Caubet Y."/>
            <person name="Peccoud J."/>
            <person name="Gilbert C."/>
            <person name="Cordaux R."/>
        </authorList>
    </citation>
    <scope>NUCLEOTIDE SEQUENCE [LARGE SCALE GENOMIC DNA]</scope>
    <source>
        <strain evidence="7">ANa2</strain>
        <tissue evidence="7">Whole body excluding digestive tract and cuticle</tissue>
    </source>
</reference>
<dbReference type="InterPro" id="IPR050235">
    <property type="entry name" value="CK1_Ser-Thr_kinase"/>
</dbReference>
<dbReference type="InterPro" id="IPR000719">
    <property type="entry name" value="Prot_kinase_dom"/>
</dbReference>
<dbReference type="SUPFAM" id="SSF56112">
    <property type="entry name" value="Protein kinase-like (PK-like)"/>
    <property type="match status" value="1"/>
</dbReference>